<organism evidence="3">
    <name type="scientific">Chrysotila carterae</name>
    <name type="common">Marine alga</name>
    <name type="synonym">Syracosphaera carterae</name>
    <dbReference type="NCBI Taxonomy" id="13221"/>
    <lineage>
        <taxon>Eukaryota</taxon>
        <taxon>Haptista</taxon>
        <taxon>Haptophyta</taxon>
        <taxon>Prymnesiophyceae</taxon>
        <taxon>Isochrysidales</taxon>
        <taxon>Isochrysidaceae</taxon>
        <taxon>Chrysotila</taxon>
    </lineage>
</organism>
<gene>
    <name evidence="3" type="ORF">PCAR00345_LOCUS5984</name>
</gene>
<feature type="transmembrane region" description="Helical" evidence="2">
    <location>
        <begin position="549"/>
        <end position="574"/>
    </location>
</feature>
<feature type="region of interest" description="Disordered" evidence="1">
    <location>
        <begin position="441"/>
        <end position="485"/>
    </location>
</feature>
<dbReference type="EMBL" id="HBIZ01010144">
    <property type="protein sequence ID" value="CAE0753397.1"/>
    <property type="molecule type" value="Transcribed_RNA"/>
</dbReference>
<dbReference type="Pfam" id="PF14885">
    <property type="entry name" value="GHL15"/>
    <property type="match status" value="1"/>
</dbReference>
<keyword evidence="2" id="KW-1133">Transmembrane helix</keyword>
<protein>
    <submittedName>
        <fullName evidence="3">Uncharacterized protein</fullName>
    </submittedName>
</protein>
<evidence type="ECO:0000256" key="1">
    <source>
        <dbReference type="SAM" id="MobiDB-lite"/>
    </source>
</evidence>
<keyword evidence="2" id="KW-0812">Transmembrane</keyword>
<evidence type="ECO:0000256" key="2">
    <source>
        <dbReference type="SAM" id="Phobius"/>
    </source>
</evidence>
<dbReference type="InterPro" id="IPR029455">
    <property type="entry name" value="GHL15"/>
</dbReference>
<dbReference type="AlphaFoldDB" id="A0A7S4EUM8"/>
<evidence type="ECO:0000313" key="3">
    <source>
        <dbReference type="EMBL" id="CAE0753397.1"/>
    </source>
</evidence>
<keyword evidence="2" id="KW-0472">Membrane</keyword>
<name>A0A7S4EUM8_CHRCT</name>
<sequence>MRPSHSWDSLGKMVFFHSCNRSGLFSQAALNTISRFSMVTIEKGQGFDTGQAGCAALQERPPCAEAMIKEQLRRVKMHNTRVTTVFYMNLVLDWYFYDMHTMLESKPAWQLLDSRSGKPMRVSGDKVFDPPPEGLLVFNHAVGEMREHWKKICIKSGADGCFADSSQEGSHLTSYYLNNEDGAAFEEGKVQTMRELTVQFSGRPGKPYNQYFPKGVLLGKHAGQRGINAFQIENFEANEQSIAELVEGVQRGYLVQVHGRRGTHIEFEHGCRGQDKEKYTDVVAAFLIGAGKDCFFGTGPWISPSLQDVQDRWCSDLFDRPLGEPDGPAVRIGDRYTRRFSSGATRKETQSTLHLCRCSACASIMRLLNGGRVMFIGSAHMYLSWLKSGCLAILTAVLYETPMYVLTSITGTTVHFDVSTNRGNIFWANLHHAVIATPPLPSPRPPPLPSSPPMPPPPPPMPPPPPPRRNSLPPPDPLSISPWPPQLDSHALLNQPLPPALRGQQPRQQNALRAPALLIATRPPWPPTAGVYMTIDSSSDGTEAAVENVLYMGAINTFAIIGLLLLLVAVPAMAARLLRKHVKFSEASGAPFKRSAVRGQSIPLPPTADIEPASARTVKQELAPSDEEWELDVSFTDEQSRQVLSTPQWLDIEEEKPGAKDGDAPQQPMASELD</sequence>
<accession>A0A7S4EUM8</accession>
<proteinExistence type="predicted"/>
<feature type="region of interest" description="Disordered" evidence="1">
    <location>
        <begin position="619"/>
        <end position="674"/>
    </location>
</feature>
<reference evidence="3" key="1">
    <citation type="submission" date="2021-01" db="EMBL/GenBank/DDBJ databases">
        <authorList>
            <person name="Corre E."/>
            <person name="Pelletier E."/>
            <person name="Niang G."/>
            <person name="Scheremetjew M."/>
            <person name="Finn R."/>
            <person name="Kale V."/>
            <person name="Holt S."/>
            <person name="Cochrane G."/>
            <person name="Meng A."/>
            <person name="Brown T."/>
            <person name="Cohen L."/>
        </authorList>
    </citation>
    <scope>NUCLEOTIDE SEQUENCE</scope>
    <source>
        <strain evidence="3">CCMP645</strain>
    </source>
</reference>